<dbReference type="InterPro" id="IPR003594">
    <property type="entry name" value="HATPase_dom"/>
</dbReference>
<dbReference type="SUPFAM" id="SSF55781">
    <property type="entry name" value="GAF domain-like"/>
    <property type="match status" value="1"/>
</dbReference>
<protein>
    <recommendedName>
        <fullName evidence="4">histidine kinase</fullName>
        <ecNumber evidence="4">2.7.13.3</ecNumber>
    </recommendedName>
</protein>
<keyword evidence="6" id="KW-0808">Transferase</keyword>
<dbReference type="SMART" id="SM01079">
    <property type="entry name" value="CHASE"/>
    <property type="match status" value="1"/>
</dbReference>
<keyword evidence="12" id="KW-0902">Two-component regulatory system</keyword>
<feature type="transmembrane region" description="Helical" evidence="14">
    <location>
        <begin position="257"/>
        <end position="279"/>
    </location>
</feature>
<evidence type="ECO:0000256" key="3">
    <source>
        <dbReference type="ARBA" id="ARBA00010587"/>
    </source>
</evidence>
<dbReference type="CDD" id="cd16922">
    <property type="entry name" value="HATPase_EvgS-ArcB-TorS-like"/>
    <property type="match status" value="1"/>
</dbReference>
<gene>
    <name evidence="17" type="ORF">BEN30_13080</name>
</gene>
<dbReference type="PROSITE" id="PS50109">
    <property type="entry name" value="HIS_KIN"/>
    <property type="match status" value="1"/>
</dbReference>
<evidence type="ECO:0000313" key="18">
    <source>
        <dbReference type="Proteomes" id="UP000095347"/>
    </source>
</evidence>
<evidence type="ECO:0000259" key="15">
    <source>
        <dbReference type="PROSITE" id="PS50109"/>
    </source>
</evidence>
<dbReference type="InterPro" id="IPR036890">
    <property type="entry name" value="HATPase_C_sf"/>
</dbReference>
<dbReference type="Proteomes" id="UP000095347">
    <property type="component" value="Unassembled WGS sequence"/>
</dbReference>
<keyword evidence="9" id="KW-0418">Kinase</keyword>
<reference evidence="18" key="1">
    <citation type="submission" date="2016-07" db="EMBL/GenBank/DDBJ databases">
        <authorList>
            <person name="Florea S."/>
            <person name="Webb J.S."/>
            <person name="Jaromczyk J."/>
            <person name="Schardl C.L."/>
        </authorList>
    </citation>
    <scope>NUCLEOTIDE SEQUENCE [LARGE SCALE GENOMIC DNA]</scope>
    <source>
        <strain evidence="18">MV-1</strain>
    </source>
</reference>
<proteinExistence type="inferred from homology"/>
<dbReference type="InterPro" id="IPR005467">
    <property type="entry name" value="His_kinase_dom"/>
</dbReference>
<dbReference type="InterPro" id="IPR003661">
    <property type="entry name" value="HisK_dim/P_dom"/>
</dbReference>
<dbReference type="Pfam" id="PF02518">
    <property type="entry name" value="HATPase_c"/>
    <property type="match status" value="1"/>
</dbReference>
<evidence type="ECO:0000256" key="10">
    <source>
        <dbReference type="ARBA" id="ARBA00022989"/>
    </source>
</evidence>
<evidence type="ECO:0000259" key="16">
    <source>
        <dbReference type="PROSITE" id="PS50839"/>
    </source>
</evidence>
<dbReference type="InterPro" id="IPR003018">
    <property type="entry name" value="GAF"/>
</dbReference>
<evidence type="ECO:0000256" key="8">
    <source>
        <dbReference type="ARBA" id="ARBA00022723"/>
    </source>
</evidence>
<keyword evidence="18" id="KW-1185">Reference proteome</keyword>
<accession>A0A1E5Q626</accession>
<dbReference type="Pfam" id="PF13185">
    <property type="entry name" value="GAF_2"/>
    <property type="match status" value="1"/>
</dbReference>
<comment type="caution">
    <text evidence="17">The sequence shown here is derived from an EMBL/GenBank/DDBJ whole genome shotgun (WGS) entry which is preliminary data.</text>
</comment>
<dbReference type="SUPFAM" id="SSF55874">
    <property type="entry name" value="ATPase domain of HSP90 chaperone/DNA topoisomerase II/histidine kinase"/>
    <property type="match status" value="1"/>
</dbReference>
<evidence type="ECO:0000313" key="17">
    <source>
        <dbReference type="EMBL" id="OEJ66045.1"/>
    </source>
</evidence>
<evidence type="ECO:0000256" key="9">
    <source>
        <dbReference type="ARBA" id="ARBA00022777"/>
    </source>
</evidence>
<feature type="domain" description="Histidine kinase" evidence="15">
    <location>
        <begin position="496"/>
        <end position="717"/>
    </location>
</feature>
<dbReference type="InterPro" id="IPR006189">
    <property type="entry name" value="CHASE_dom"/>
</dbReference>
<evidence type="ECO:0000256" key="12">
    <source>
        <dbReference type="ARBA" id="ARBA00023012"/>
    </source>
</evidence>
<keyword evidence="8" id="KW-0479">Metal-binding</keyword>
<comment type="catalytic activity">
    <reaction evidence="1">
        <text>ATP + protein L-histidine = ADP + protein N-phospho-L-histidine.</text>
        <dbReference type="EC" id="2.7.13.3"/>
    </reaction>
</comment>
<dbReference type="Gene3D" id="3.30.565.10">
    <property type="entry name" value="Histidine kinase-like ATPase, C-terminal domain"/>
    <property type="match status" value="1"/>
</dbReference>
<evidence type="ECO:0000256" key="11">
    <source>
        <dbReference type="ARBA" id="ARBA00023004"/>
    </source>
</evidence>
<dbReference type="Gene3D" id="3.30.450.40">
    <property type="match status" value="1"/>
</dbReference>
<keyword evidence="5" id="KW-0597">Phosphoprotein</keyword>
<dbReference type="SUPFAM" id="SSF47188">
    <property type="entry name" value="Hemerythrin-like"/>
    <property type="match status" value="1"/>
</dbReference>
<keyword evidence="7 14" id="KW-0812">Transmembrane</keyword>
<dbReference type="GO" id="GO:0016020">
    <property type="term" value="C:membrane"/>
    <property type="evidence" value="ECO:0007669"/>
    <property type="project" value="UniProtKB-SubCell"/>
</dbReference>
<evidence type="ECO:0000256" key="2">
    <source>
        <dbReference type="ARBA" id="ARBA00004370"/>
    </source>
</evidence>
<dbReference type="EMBL" id="MCGG01000041">
    <property type="protein sequence ID" value="OEJ66045.1"/>
    <property type="molecule type" value="Genomic_DNA"/>
</dbReference>
<dbReference type="InterPro" id="IPR004358">
    <property type="entry name" value="Sig_transdc_His_kin-like_C"/>
</dbReference>
<organism evidence="17 18">
    <name type="scientific">Magnetovibrio blakemorei</name>
    <dbReference type="NCBI Taxonomy" id="28181"/>
    <lineage>
        <taxon>Bacteria</taxon>
        <taxon>Pseudomonadati</taxon>
        <taxon>Pseudomonadota</taxon>
        <taxon>Alphaproteobacteria</taxon>
        <taxon>Rhodospirillales</taxon>
        <taxon>Magnetovibrionaceae</taxon>
        <taxon>Magnetovibrio</taxon>
    </lineage>
</organism>
<name>A0A1E5Q626_9PROT</name>
<dbReference type="Gene3D" id="3.30.450.350">
    <property type="entry name" value="CHASE domain"/>
    <property type="match status" value="1"/>
</dbReference>
<keyword evidence="10 14" id="KW-1133">Transmembrane helix</keyword>
<dbReference type="SMART" id="SM00388">
    <property type="entry name" value="HisKA"/>
    <property type="match status" value="1"/>
</dbReference>
<evidence type="ECO:0000256" key="14">
    <source>
        <dbReference type="SAM" id="Phobius"/>
    </source>
</evidence>
<dbReference type="PANTHER" id="PTHR43711">
    <property type="entry name" value="TWO-COMPONENT HISTIDINE KINASE"/>
    <property type="match status" value="1"/>
</dbReference>
<comment type="similarity">
    <text evidence="3">Belongs to the hemerythrin family.</text>
</comment>
<comment type="subcellular location">
    <subcellularLocation>
        <location evidence="2">Membrane</location>
    </subcellularLocation>
</comment>
<sequence length="786" mass="87897">MNGYEQVLQGVVGLFHASENITRKEFNTFVNSLKIKKNWPGIQGIGFSIPVTVGDKAKHIREIRNEGFPEYTIKPEGDRDEYSAIIYLEPFDWRNERAFGYDMWSNDMRREAMTRARDTGEASTSGIITLVQETNTDVQKGFLTYLPLYQDGVSLETIEQRRKAFIGWVYSPFRMGDLMTGILGSEQTEIEYEIFDGERVSKETMLFDSNKSSHEEYPLVAGALMKTVALELQGRKWALHFTTGRNAQGVSESRQPIIVAIVGLVVSFLLFFIVSSLALRQKYTEKIAQNMESELRNATELALANEEKAERSTDNEIISEILSLSILSKSLNDTLEKALKLILSRKRFKHFGMGTVFLFDELTNKLHMAAQSNLAPQIKSMCTEINLGQCLCGQAALLRKTIMKFCLDHDHEITFDGINEHGHICEPIQSGEKLLGVLNLYTPHGHHGTEQELKFVKTVSNTLSGLIKQKRFESELAIALDTANAASEAKSAFLAAMSHELRTPLNAVLGFGQMLQFTPNAPLSPNQNDYVENILESGNHLLKLVNQILDLASIEAYQIDLSLIDLEANEVISNCVNLVAPLGKKRSIEIVDQFSNGPLVHLFTDSTRLKQVLINLLGNAIKFNKDGGTVTIEGTETDYGYLRISVIDTGIGIAAKNQSSVFNLFHRVDADSMIAREGTGIGLTVSRLLAERLGGRIDFESEEGLGSTFWIELPLANNDDVLIWTEVIKIGVDTIDKDHQVLVSMVNRLMRRSADMADVDEIINELIEYRIHAVSFHSRRSNYGGL</sequence>
<dbReference type="Pfam" id="PF00512">
    <property type="entry name" value="HisKA"/>
    <property type="match status" value="1"/>
</dbReference>
<dbReference type="FunFam" id="3.30.565.10:FF:000006">
    <property type="entry name" value="Sensor histidine kinase WalK"/>
    <property type="match status" value="1"/>
</dbReference>
<dbReference type="EC" id="2.7.13.3" evidence="4"/>
<dbReference type="InterPro" id="IPR029016">
    <property type="entry name" value="GAF-like_dom_sf"/>
</dbReference>
<keyword evidence="13 14" id="KW-0472">Membrane</keyword>
<dbReference type="Pfam" id="PF03924">
    <property type="entry name" value="CHASE"/>
    <property type="match status" value="1"/>
</dbReference>
<evidence type="ECO:0000256" key="6">
    <source>
        <dbReference type="ARBA" id="ARBA00022679"/>
    </source>
</evidence>
<dbReference type="SMART" id="SM00387">
    <property type="entry name" value="HATPase_c"/>
    <property type="match status" value="1"/>
</dbReference>
<evidence type="ECO:0000256" key="4">
    <source>
        <dbReference type="ARBA" id="ARBA00012438"/>
    </source>
</evidence>
<dbReference type="AlphaFoldDB" id="A0A1E5Q626"/>
<dbReference type="STRING" id="28181.BEN30_13080"/>
<dbReference type="InterPro" id="IPR035938">
    <property type="entry name" value="Hemerythrin-like_sf"/>
</dbReference>
<feature type="domain" description="CHASE" evidence="16">
    <location>
        <begin position="17"/>
        <end position="240"/>
    </location>
</feature>
<dbReference type="GO" id="GO:0046872">
    <property type="term" value="F:metal ion binding"/>
    <property type="evidence" value="ECO:0007669"/>
    <property type="project" value="UniProtKB-KW"/>
</dbReference>
<dbReference type="InterPro" id="IPR050736">
    <property type="entry name" value="Sensor_HK_Regulatory"/>
</dbReference>
<dbReference type="CDD" id="cd00082">
    <property type="entry name" value="HisKA"/>
    <property type="match status" value="1"/>
</dbReference>
<dbReference type="Gene3D" id="1.10.287.130">
    <property type="match status" value="1"/>
</dbReference>
<dbReference type="PRINTS" id="PR00344">
    <property type="entry name" value="BCTRLSENSOR"/>
</dbReference>
<dbReference type="Gene3D" id="1.20.120.50">
    <property type="entry name" value="Hemerythrin-like"/>
    <property type="match status" value="1"/>
</dbReference>
<dbReference type="GO" id="GO:0000155">
    <property type="term" value="F:phosphorelay sensor kinase activity"/>
    <property type="evidence" value="ECO:0007669"/>
    <property type="project" value="InterPro"/>
</dbReference>
<evidence type="ECO:0000256" key="13">
    <source>
        <dbReference type="ARBA" id="ARBA00023136"/>
    </source>
</evidence>
<evidence type="ECO:0000256" key="1">
    <source>
        <dbReference type="ARBA" id="ARBA00000085"/>
    </source>
</evidence>
<evidence type="ECO:0000256" key="5">
    <source>
        <dbReference type="ARBA" id="ARBA00022553"/>
    </source>
</evidence>
<keyword evidence="11" id="KW-0408">Iron</keyword>
<dbReference type="InterPro" id="IPR042240">
    <property type="entry name" value="CHASE_sf"/>
</dbReference>
<dbReference type="SUPFAM" id="SSF47384">
    <property type="entry name" value="Homodimeric domain of signal transducing histidine kinase"/>
    <property type="match status" value="1"/>
</dbReference>
<evidence type="ECO:0000256" key="7">
    <source>
        <dbReference type="ARBA" id="ARBA00022692"/>
    </source>
</evidence>
<dbReference type="InterPro" id="IPR036097">
    <property type="entry name" value="HisK_dim/P_sf"/>
</dbReference>
<dbReference type="PROSITE" id="PS50839">
    <property type="entry name" value="CHASE"/>
    <property type="match status" value="1"/>
</dbReference>
<dbReference type="PANTHER" id="PTHR43711:SF1">
    <property type="entry name" value="HISTIDINE KINASE 1"/>
    <property type="match status" value="1"/>
</dbReference>